<gene>
    <name evidence="2" type="primary">cas5e</name>
    <name evidence="2" type="ORF">QPX42_06220</name>
</gene>
<dbReference type="EMBL" id="JASNVH010000008">
    <property type="protein sequence ID" value="MDK4307137.1"/>
    <property type="molecule type" value="Genomic_DNA"/>
</dbReference>
<sequence length="240" mass="26784">MTHSLLLLLKGPLQSWGDASRYSTRATAERPTKSGIIGLLAAAEGRRRTDPVEDLTALKFAVRVDQSGRLLRDYQTAHPWQSKPTASAKLSTRYFLSDAAFVVAIESSDKELLEGMAEALRNPRFPLFMGRRSCPVHPGLVIGVTEHDAETSLRKHKTWHATKNHQEQSPKTVHLAIYRDAEITEEGAEARQDIPISFDPQHRQYGWRGVLQCEDVVLDNPAGSEASSDPDRFFEAVLRA</sequence>
<evidence type="ECO:0000313" key="3">
    <source>
        <dbReference type="Proteomes" id="UP001224412"/>
    </source>
</evidence>
<dbReference type="GO" id="GO:0043571">
    <property type="term" value="P:maintenance of CRISPR repeat elements"/>
    <property type="evidence" value="ECO:0007669"/>
    <property type="project" value="InterPro"/>
</dbReference>
<proteinExistence type="predicted"/>
<dbReference type="Proteomes" id="UP001224412">
    <property type="component" value="Unassembled WGS sequence"/>
</dbReference>
<reference evidence="2" key="1">
    <citation type="submission" date="2023-05" db="EMBL/GenBank/DDBJ databases">
        <title>Metabolic capabilities are highly conserved among human nasal-associated Corynebacterium species in pangenomic analyses.</title>
        <authorList>
            <person name="Tran T.H."/>
            <person name="Roberts A.Q."/>
            <person name="Escapa I.F."/>
            <person name="Gao W."/>
            <person name="Conlan S."/>
            <person name="Kong H."/>
            <person name="Segre J.A."/>
            <person name="Kelly M.S."/>
            <person name="Lemon K.P."/>
        </authorList>
    </citation>
    <scope>NUCLEOTIDE SEQUENCE</scope>
    <source>
        <strain evidence="2">KPL2773</strain>
    </source>
</reference>
<dbReference type="Pfam" id="PF09704">
    <property type="entry name" value="Cas_Cas5d"/>
    <property type="match status" value="1"/>
</dbReference>
<dbReference type="Gene3D" id="3.30.70.2660">
    <property type="match status" value="1"/>
</dbReference>
<organism evidence="2 3">
    <name type="scientific">Corynebacterium pseudodiphtheriticum</name>
    <dbReference type="NCBI Taxonomy" id="37637"/>
    <lineage>
        <taxon>Bacteria</taxon>
        <taxon>Bacillati</taxon>
        <taxon>Actinomycetota</taxon>
        <taxon>Actinomycetes</taxon>
        <taxon>Mycobacteriales</taxon>
        <taxon>Corynebacteriaceae</taxon>
        <taxon>Corynebacterium</taxon>
    </lineage>
</organism>
<dbReference type="NCBIfam" id="TIGR02593">
    <property type="entry name" value="CRISPR_cas5"/>
    <property type="match status" value="1"/>
</dbReference>
<comment type="caution">
    <text evidence="2">The sequence shown here is derived from an EMBL/GenBank/DDBJ whole genome shotgun (WGS) entry which is preliminary data.</text>
</comment>
<accession>A0AAP4F8B3</accession>
<dbReference type="InterPro" id="IPR013422">
    <property type="entry name" value="CRISPR-assoc_prot_Cas5_N"/>
</dbReference>
<name>A0AAP4F8B3_9CORY</name>
<dbReference type="NCBIfam" id="TIGR01868">
    <property type="entry name" value="casD_Cas5e"/>
    <property type="match status" value="1"/>
</dbReference>
<dbReference type="InterPro" id="IPR021124">
    <property type="entry name" value="CRISPR-assoc_prot_Cas5"/>
</dbReference>
<dbReference type="CDD" id="cd09645">
    <property type="entry name" value="Cas5_I-E"/>
    <property type="match status" value="1"/>
</dbReference>
<evidence type="ECO:0000313" key="2">
    <source>
        <dbReference type="EMBL" id="MDK4307137.1"/>
    </source>
</evidence>
<dbReference type="GO" id="GO:0051607">
    <property type="term" value="P:defense response to virus"/>
    <property type="evidence" value="ECO:0007669"/>
    <property type="project" value="UniProtKB-KW"/>
</dbReference>
<dbReference type="GO" id="GO:0003723">
    <property type="term" value="F:RNA binding"/>
    <property type="evidence" value="ECO:0007669"/>
    <property type="project" value="InterPro"/>
</dbReference>
<protein>
    <submittedName>
        <fullName evidence="2">Type I-E CRISPR-associated protein Cas5/CasD</fullName>
    </submittedName>
</protein>
<dbReference type="RefSeq" id="WP_284589185.1">
    <property type="nucleotide sequence ID" value="NZ_JASNUC010000013.1"/>
</dbReference>
<keyword evidence="1" id="KW-0051">Antiviral defense</keyword>
<evidence type="ECO:0000256" key="1">
    <source>
        <dbReference type="ARBA" id="ARBA00023118"/>
    </source>
</evidence>
<dbReference type="AlphaFoldDB" id="A0AAP4F8B3"/>
<dbReference type="InterPro" id="IPR010147">
    <property type="entry name" value="CRISPR-assoc_prot_CasD"/>
</dbReference>